<dbReference type="GO" id="GO:0019706">
    <property type="term" value="F:protein-cysteine S-palmitoyltransferase activity"/>
    <property type="evidence" value="ECO:0007669"/>
    <property type="project" value="UniProtKB-EC"/>
</dbReference>
<feature type="domain" description="Palmitoyltransferase DHHC" evidence="9">
    <location>
        <begin position="124"/>
        <end position="241"/>
    </location>
</feature>
<evidence type="ECO:0000256" key="3">
    <source>
        <dbReference type="ARBA" id="ARBA00022679"/>
    </source>
</evidence>
<dbReference type="PANTHER" id="PTHR22883">
    <property type="entry name" value="ZINC FINGER DHHC DOMAIN CONTAINING PROTEIN"/>
    <property type="match status" value="1"/>
</dbReference>
<keyword evidence="4 8" id="KW-0812">Transmembrane</keyword>
<dbReference type="PANTHER" id="PTHR22883:SF127">
    <property type="entry name" value="ZDHHC-TYPE PALMITOYLTRANSFERASE 3-RELATED"/>
    <property type="match status" value="1"/>
</dbReference>
<dbReference type="Pfam" id="PF01529">
    <property type="entry name" value="DHHC"/>
    <property type="match status" value="1"/>
</dbReference>
<reference evidence="10 11" key="1">
    <citation type="submission" date="2024-06" db="EMBL/GenBank/DDBJ databases">
        <title>A chromosome level genome sequence of Diviner's sage (Salvia divinorum).</title>
        <authorList>
            <person name="Ford S.A."/>
            <person name="Ro D.-K."/>
            <person name="Ness R.W."/>
            <person name="Phillips M.A."/>
        </authorList>
    </citation>
    <scope>NUCLEOTIDE SEQUENCE [LARGE SCALE GENOMIC DNA]</scope>
    <source>
        <strain evidence="10">SAF-2024a</strain>
        <tissue evidence="10">Leaf</tissue>
    </source>
</reference>
<comment type="domain">
    <text evidence="8">The DHHC domain is required for palmitoyltransferase activity.</text>
</comment>
<name>A0ABD1HSN1_SALDI</name>
<dbReference type="InterPro" id="IPR001594">
    <property type="entry name" value="Palmitoyltrfase_DHHC"/>
</dbReference>
<dbReference type="PROSITE" id="PS50216">
    <property type="entry name" value="DHHC"/>
    <property type="match status" value="1"/>
</dbReference>
<keyword evidence="6 8" id="KW-0472">Membrane</keyword>
<protein>
    <recommendedName>
        <fullName evidence="8">S-acyltransferase</fullName>
        <ecNumber evidence="8">2.3.1.225</ecNumber>
    </recommendedName>
    <alternativeName>
        <fullName evidence="8">Palmitoyltransferase</fullName>
    </alternativeName>
</protein>
<feature type="transmembrane region" description="Helical" evidence="8">
    <location>
        <begin position="202"/>
        <end position="223"/>
    </location>
</feature>
<feature type="transmembrane region" description="Helical" evidence="8">
    <location>
        <begin position="30"/>
        <end position="49"/>
    </location>
</feature>
<keyword evidence="3 8" id="KW-0808">Transferase</keyword>
<keyword evidence="7 8" id="KW-0012">Acyltransferase</keyword>
<comment type="caution">
    <text evidence="10">The sequence shown here is derived from an EMBL/GenBank/DDBJ whole genome shotgun (WGS) entry which is preliminary data.</text>
</comment>
<comment type="similarity">
    <text evidence="2 8">Belongs to the DHHC palmitoyltransferase family.</text>
</comment>
<dbReference type="EC" id="2.3.1.225" evidence="8"/>
<evidence type="ECO:0000256" key="5">
    <source>
        <dbReference type="ARBA" id="ARBA00022989"/>
    </source>
</evidence>
<dbReference type="AlphaFoldDB" id="A0ABD1HSN1"/>
<dbReference type="GO" id="GO:0012505">
    <property type="term" value="C:endomembrane system"/>
    <property type="evidence" value="ECO:0007669"/>
    <property type="project" value="UniProtKB-SubCell"/>
</dbReference>
<evidence type="ECO:0000256" key="6">
    <source>
        <dbReference type="ARBA" id="ARBA00023136"/>
    </source>
</evidence>
<accession>A0ABD1HSN1</accession>
<dbReference type="InterPro" id="IPR039859">
    <property type="entry name" value="PFA4/ZDH16/20/ERF2-like"/>
</dbReference>
<keyword evidence="11" id="KW-1185">Reference proteome</keyword>
<proteinExistence type="inferred from homology"/>
<organism evidence="10 11">
    <name type="scientific">Salvia divinorum</name>
    <name type="common">Maria pastora</name>
    <name type="synonym">Diviner's sage</name>
    <dbReference type="NCBI Taxonomy" id="28513"/>
    <lineage>
        <taxon>Eukaryota</taxon>
        <taxon>Viridiplantae</taxon>
        <taxon>Streptophyta</taxon>
        <taxon>Embryophyta</taxon>
        <taxon>Tracheophyta</taxon>
        <taxon>Spermatophyta</taxon>
        <taxon>Magnoliopsida</taxon>
        <taxon>eudicotyledons</taxon>
        <taxon>Gunneridae</taxon>
        <taxon>Pentapetalae</taxon>
        <taxon>asterids</taxon>
        <taxon>lamiids</taxon>
        <taxon>Lamiales</taxon>
        <taxon>Lamiaceae</taxon>
        <taxon>Nepetoideae</taxon>
        <taxon>Mentheae</taxon>
        <taxon>Salviinae</taxon>
        <taxon>Salvia</taxon>
        <taxon>Salvia subgen. Calosphace</taxon>
    </lineage>
</organism>
<sequence>MEQTFQTVLLVLVMGLGRLCKRVAGVRASAPAFVFFSILFVWAVYISVVRRVISSLLDIVINIEMIMVLIGLCSIMLSDPGFLTHHSCAHLSVIDEIESQGEELKVSTSVAHQEPPTEEVGEFTRYRRVRYCRYCKNYVMGLDHHCPAFGNCIGQRNHALFLVLVVGFAISEASFVVCASHFTTKSETSKEVGEKANTSRNLVVGTALFCMIQVLWQVVFIVWHVHCACFNIKTDEWINWKNYPEFQSKVIPHEGQPHPDVQFTNPYDKGILRNLKEFFATDANHQPPAFHKTGRVPDVFNR</sequence>
<comment type="subcellular location">
    <subcellularLocation>
        <location evidence="1">Endomembrane system</location>
        <topology evidence="1">Multi-pass membrane protein</topology>
    </subcellularLocation>
</comment>
<gene>
    <name evidence="10" type="ORF">AAHA92_08568</name>
</gene>
<evidence type="ECO:0000256" key="4">
    <source>
        <dbReference type="ARBA" id="ARBA00022692"/>
    </source>
</evidence>
<evidence type="ECO:0000256" key="2">
    <source>
        <dbReference type="ARBA" id="ARBA00008574"/>
    </source>
</evidence>
<dbReference type="Proteomes" id="UP001567538">
    <property type="component" value="Unassembled WGS sequence"/>
</dbReference>
<feature type="transmembrane region" description="Helical" evidence="8">
    <location>
        <begin position="159"/>
        <end position="182"/>
    </location>
</feature>
<keyword evidence="5 8" id="KW-1133">Transmembrane helix</keyword>
<dbReference type="EMBL" id="JBEAFC010000004">
    <property type="protein sequence ID" value="KAL1558056.1"/>
    <property type="molecule type" value="Genomic_DNA"/>
</dbReference>
<evidence type="ECO:0000256" key="8">
    <source>
        <dbReference type="RuleBase" id="RU079119"/>
    </source>
</evidence>
<evidence type="ECO:0000256" key="7">
    <source>
        <dbReference type="ARBA" id="ARBA00023315"/>
    </source>
</evidence>
<evidence type="ECO:0000313" key="11">
    <source>
        <dbReference type="Proteomes" id="UP001567538"/>
    </source>
</evidence>
<evidence type="ECO:0000259" key="9">
    <source>
        <dbReference type="Pfam" id="PF01529"/>
    </source>
</evidence>
<feature type="transmembrane region" description="Helical" evidence="8">
    <location>
        <begin position="56"/>
        <end position="77"/>
    </location>
</feature>
<comment type="catalytic activity">
    <reaction evidence="8">
        <text>L-cysteinyl-[protein] + hexadecanoyl-CoA = S-hexadecanoyl-L-cysteinyl-[protein] + CoA</text>
        <dbReference type="Rhea" id="RHEA:36683"/>
        <dbReference type="Rhea" id="RHEA-COMP:10131"/>
        <dbReference type="Rhea" id="RHEA-COMP:11032"/>
        <dbReference type="ChEBI" id="CHEBI:29950"/>
        <dbReference type="ChEBI" id="CHEBI:57287"/>
        <dbReference type="ChEBI" id="CHEBI:57379"/>
        <dbReference type="ChEBI" id="CHEBI:74151"/>
        <dbReference type="EC" id="2.3.1.225"/>
    </reaction>
</comment>
<evidence type="ECO:0000256" key="1">
    <source>
        <dbReference type="ARBA" id="ARBA00004127"/>
    </source>
</evidence>
<evidence type="ECO:0000313" key="10">
    <source>
        <dbReference type="EMBL" id="KAL1558056.1"/>
    </source>
</evidence>